<accession>A0A5M9WML2</accession>
<reference evidence="3 4" key="1">
    <citation type="journal article" date="2019" name="J. Ind. Microbiol. Biotechnol.">
        <title>Paenibacillus amylolyticus 27C64 has a diverse set of carbohydrate-active enzymes and complete pectin deconstruction system.</title>
        <authorList>
            <person name="Keggi C."/>
            <person name="Doran-Peterson J."/>
        </authorList>
    </citation>
    <scope>NUCLEOTIDE SEQUENCE [LARGE SCALE GENOMIC DNA]</scope>
    <source>
        <strain evidence="3 4">27C64</strain>
    </source>
</reference>
<organism evidence="3 4">
    <name type="scientific">Paenibacillus amylolyticus</name>
    <dbReference type="NCBI Taxonomy" id="1451"/>
    <lineage>
        <taxon>Bacteria</taxon>
        <taxon>Bacillati</taxon>
        <taxon>Bacillota</taxon>
        <taxon>Bacilli</taxon>
        <taxon>Bacillales</taxon>
        <taxon>Paenibacillaceae</taxon>
        <taxon>Paenibacillus</taxon>
    </lineage>
</organism>
<evidence type="ECO:0000313" key="4">
    <source>
        <dbReference type="Proteomes" id="UP000323664"/>
    </source>
</evidence>
<dbReference type="Pfam" id="PF18705">
    <property type="entry name" value="DUF5643"/>
    <property type="match status" value="1"/>
</dbReference>
<evidence type="ECO:0000259" key="2">
    <source>
        <dbReference type="Pfam" id="PF18705"/>
    </source>
</evidence>
<dbReference type="AlphaFoldDB" id="A0A5M9WML2"/>
<gene>
    <name evidence="3" type="ORF">EC604_03000</name>
</gene>
<sequence>MKNTSKMIAVTALATGLLVGGGAWGYQATTVDAAAAQATGEKGKNAIKADVVRVTQSGITLEVKKAVFDGNLIDISIDRTGKGLKNSFVYNGAGDESKPMDEGTLESIDVYINGKSIMELGGKTLGQRPNLGWGPGDHSKSVRVKITDPSWLGGKGYTFPEKFQLKLKVKLAGVDKPYIVELPMQKTADKPVVLTGSLTKQAGNITLELGKISLTSTSTRIQLIGKGDTTEQLSRILYEFVDDSGRQLDWWTAFGTDVNNKEKALYKDIVLTPINGDAKSITIKPFYPEMEVPGATSGAYKLDADGEIVKNYIQELEMEVPLK</sequence>
<dbReference type="RefSeq" id="WP_123062669.1">
    <property type="nucleotide sequence ID" value="NZ_RIAS01000001.1"/>
</dbReference>
<dbReference type="InterPro" id="IPR040680">
    <property type="entry name" value="DUF5643"/>
</dbReference>
<keyword evidence="1" id="KW-0732">Signal</keyword>
<evidence type="ECO:0000256" key="1">
    <source>
        <dbReference type="SAM" id="SignalP"/>
    </source>
</evidence>
<name>A0A5M9WML2_PAEAM</name>
<protein>
    <recommendedName>
        <fullName evidence="2">DUF5643 domain-containing protein</fullName>
    </recommendedName>
</protein>
<feature type="signal peptide" evidence="1">
    <location>
        <begin position="1"/>
        <end position="25"/>
    </location>
</feature>
<dbReference type="Proteomes" id="UP000323664">
    <property type="component" value="Unassembled WGS sequence"/>
</dbReference>
<proteinExistence type="predicted"/>
<dbReference type="OrthoDB" id="2571714at2"/>
<comment type="caution">
    <text evidence="3">The sequence shown here is derived from an EMBL/GenBank/DDBJ whole genome shotgun (WGS) entry which is preliminary data.</text>
</comment>
<feature type="chain" id="PRO_5038743432" description="DUF5643 domain-containing protein" evidence="1">
    <location>
        <begin position="26"/>
        <end position="323"/>
    </location>
</feature>
<evidence type="ECO:0000313" key="3">
    <source>
        <dbReference type="EMBL" id="KAA8782812.1"/>
    </source>
</evidence>
<feature type="domain" description="DUF5643" evidence="2">
    <location>
        <begin position="199"/>
        <end position="291"/>
    </location>
</feature>
<dbReference type="EMBL" id="RIAS01000001">
    <property type="protein sequence ID" value="KAA8782812.1"/>
    <property type="molecule type" value="Genomic_DNA"/>
</dbReference>